<dbReference type="RefSeq" id="WP_264981706.1">
    <property type="nucleotide sequence ID" value="NZ_AP026708.1"/>
</dbReference>
<keyword evidence="3" id="KW-1185">Reference proteome</keyword>
<evidence type="ECO:0000313" key="2">
    <source>
        <dbReference type="EMBL" id="BDQ34816.1"/>
    </source>
</evidence>
<keyword evidence="1" id="KW-1133">Transmembrane helix</keyword>
<reference evidence="2" key="1">
    <citation type="submission" date="2022-08" db="EMBL/GenBank/DDBJ databases">
        <title>Genome Sequence of the sulphate-reducing bacterium, Pseudodesulfovibrio portus JCM14722.</title>
        <authorList>
            <person name="Kondo R."/>
            <person name="Kataoka T."/>
        </authorList>
    </citation>
    <scope>NUCLEOTIDE SEQUENCE</scope>
    <source>
        <strain evidence="2">JCM 14722</strain>
    </source>
</reference>
<keyword evidence="1" id="KW-0472">Membrane</keyword>
<keyword evidence="1" id="KW-0812">Transmembrane</keyword>
<organism evidence="2 3">
    <name type="scientific">Pseudodesulfovibrio portus</name>
    <dbReference type="NCBI Taxonomy" id="231439"/>
    <lineage>
        <taxon>Bacteria</taxon>
        <taxon>Pseudomonadati</taxon>
        <taxon>Thermodesulfobacteriota</taxon>
        <taxon>Desulfovibrionia</taxon>
        <taxon>Desulfovibrionales</taxon>
        <taxon>Desulfovibrionaceae</taxon>
    </lineage>
</organism>
<accession>A0ABN6RY56</accession>
<evidence type="ECO:0000256" key="1">
    <source>
        <dbReference type="SAM" id="Phobius"/>
    </source>
</evidence>
<protein>
    <submittedName>
        <fullName evidence="2">Uncharacterized protein</fullName>
    </submittedName>
</protein>
<dbReference type="EMBL" id="AP026708">
    <property type="protein sequence ID" value="BDQ34816.1"/>
    <property type="molecule type" value="Genomic_DNA"/>
</dbReference>
<evidence type="ECO:0000313" key="3">
    <source>
        <dbReference type="Proteomes" id="UP001061361"/>
    </source>
</evidence>
<name>A0ABN6RY56_9BACT</name>
<feature type="transmembrane region" description="Helical" evidence="1">
    <location>
        <begin position="36"/>
        <end position="58"/>
    </location>
</feature>
<gene>
    <name evidence="2" type="ORF">JCM14722_23580</name>
</gene>
<feature type="transmembrane region" description="Helical" evidence="1">
    <location>
        <begin position="6"/>
        <end position="24"/>
    </location>
</feature>
<sequence length="92" mass="10262">MAGIVYIAYFVLGIFQLAAVYAGLDQWLGWHFIIQGPLALFLAYTPVVGTIVGFFGAMKGWGWSFIQAGLLFFGSFGLMILFAFFMREKNYG</sequence>
<dbReference type="Proteomes" id="UP001061361">
    <property type="component" value="Chromosome"/>
</dbReference>
<proteinExistence type="predicted"/>
<feature type="transmembrane region" description="Helical" evidence="1">
    <location>
        <begin position="64"/>
        <end position="86"/>
    </location>
</feature>